<evidence type="ECO:0000256" key="3">
    <source>
        <dbReference type="ARBA" id="ARBA00022525"/>
    </source>
</evidence>
<evidence type="ECO:0000256" key="1">
    <source>
        <dbReference type="ARBA" id="ARBA00004613"/>
    </source>
</evidence>
<comment type="caution">
    <text evidence="7">The sequence shown here is derived from an EMBL/GenBank/DDBJ whole genome shotgun (WGS) entry which is preliminary data.</text>
</comment>
<dbReference type="Pfam" id="PF00758">
    <property type="entry name" value="EPO_TPO"/>
    <property type="match status" value="1"/>
</dbReference>
<proteinExistence type="inferred from homology"/>
<comment type="similarity">
    <text evidence="2">Belongs to the EPO/TPO family.</text>
</comment>
<feature type="non-terminal residue" evidence="7">
    <location>
        <position position="1"/>
    </location>
</feature>
<evidence type="ECO:0000256" key="6">
    <source>
        <dbReference type="ARBA" id="ARBA00023157"/>
    </source>
</evidence>
<name>A0A8J7NM75_ATRSP</name>
<accession>A0A8J7NM75</accession>
<dbReference type="Proteomes" id="UP000736164">
    <property type="component" value="Unassembled WGS sequence"/>
</dbReference>
<dbReference type="GO" id="GO:0005179">
    <property type="term" value="F:hormone activity"/>
    <property type="evidence" value="ECO:0007669"/>
    <property type="project" value="UniProtKB-KW"/>
</dbReference>
<keyword evidence="3" id="KW-0964">Secreted</keyword>
<dbReference type="InterPro" id="IPR001323">
    <property type="entry name" value="EPO_TPO"/>
</dbReference>
<dbReference type="AlphaFoldDB" id="A0A8J7NM75"/>
<dbReference type="PANTHER" id="PTHR10560">
    <property type="entry name" value="THROMBOPOIETIN"/>
    <property type="match status" value="1"/>
</dbReference>
<dbReference type="InterPro" id="IPR003978">
    <property type="entry name" value="Thrombopoietin"/>
</dbReference>
<evidence type="ECO:0000256" key="2">
    <source>
        <dbReference type="ARBA" id="ARBA00005782"/>
    </source>
</evidence>
<dbReference type="Gene3D" id="1.20.1250.10">
    <property type="match status" value="1"/>
</dbReference>
<gene>
    <name evidence="7" type="primary">Thpo</name>
    <name evidence="7" type="ORF">GTO95_0004532</name>
</gene>
<feature type="non-terminal residue" evidence="7">
    <location>
        <position position="246"/>
    </location>
</feature>
<comment type="subcellular location">
    <subcellularLocation>
        <location evidence="1">Secreted</location>
    </subcellularLocation>
</comment>
<dbReference type="SUPFAM" id="SSF47266">
    <property type="entry name" value="4-helical cytokines"/>
    <property type="match status" value="1"/>
</dbReference>
<dbReference type="EMBL" id="JAAWVO010016654">
    <property type="protein sequence ID" value="MBN3314664.1"/>
    <property type="molecule type" value="Genomic_DNA"/>
</dbReference>
<keyword evidence="6" id="KW-1015">Disulfide bond</keyword>
<dbReference type="PRINTS" id="PR01485">
    <property type="entry name" value="THROMBOPTN"/>
</dbReference>
<organism evidence="7 8">
    <name type="scientific">Atractosteus spatula</name>
    <name type="common">Alligator gar</name>
    <name type="synonym">Lepisosteus spatula</name>
    <dbReference type="NCBI Taxonomy" id="7917"/>
    <lineage>
        <taxon>Eukaryota</taxon>
        <taxon>Metazoa</taxon>
        <taxon>Chordata</taxon>
        <taxon>Craniata</taxon>
        <taxon>Vertebrata</taxon>
        <taxon>Euteleostomi</taxon>
        <taxon>Actinopterygii</taxon>
        <taxon>Neopterygii</taxon>
        <taxon>Holostei</taxon>
        <taxon>Semionotiformes</taxon>
        <taxon>Lepisosteidae</taxon>
        <taxon>Atractosteus</taxon>
    </lineage>
</organism>
<protein>
    <submittedName>
        <fullName evidence="7">TPO protein</fullName>
    </submittedName>
</protein>
<sequence>MPPGSLGPELEIPVVFCAVFMSWRKRFFLKIVHVTVERVKSWSVPGFLLPLLCVIAVEVRDIQTSPINFVCSEQARQQLFQKLNDIRRDMSGCSGSALLPSQVCLPFVGLNMEAWKKKTKQVKRSEIVSALAVLLEAMRKAQNDTQSDCLSSLLQRLSHSITNHLLILKTLQVPHTVTLTHTLLHCHTHCYTVETVQQDGGTCIRKTQDLQDVLTQYSLLVRGKMERFVEELAEDICEDRADDPPN</sequence>
<dbReference type="PANTHER" id="PTHR10560:SF0">
    <property type="entry name" value="THROMBOPOIETIN"/>
    <property type="match status" value="1"/>
</dbReference>
<dbReference type="GO" id="GO:0005125">
    <property type="term" value="F:cytokine activity"/>
    <property type="evidence" value="ECO:0007669"/>
    <property type="project" value="InterPro"/>
</dbReference>
<keyword evidence="4" id="KW-0372">Hormone</keyword>
<evidence type="ECO:0000256" key="5">
    <source>
        <dbReference type="ARBA" id="ARBA00022729"/>
    </source>
</evidence>
<keyword evidence="5" id="KW-0732">Signal</keyword>
<evidence type="ECO:0000313" key="8">
    <source>
        <dbReference type="Proteomes" id="UP000736164"/>
    </source>
</evidence>
<keyword evidence="8" id="KW-1185">Reference proteome</keyword>
<evidence type="ECO:0000313" key="7">
    <source>
        <dbReference type="EMBL" id="MBN3314664.1"/>
    </source>
</evidence>
<evidence type="ECO:0000256" key="4">
    <source>
        <dbReference type="ARBA" id="ARBA00022702"/>
    </source>
</evidence>
<reference evidence="7" key="1">
    <citation type="journal article" date="2021" name="Cell">
        <title>Tracing the genetic footprints of vertebrate landing in non-teleost ray-finned fishes.</title>
        <authorList>
            <person name="Bi X."/>
            <person name="Wang K."/>
            <person name="Yang L."/>
            <person name="Pan H."/>
            <person name="Jiang H."/>
            <person name="Wei Q."/>
            <person name="Fang M."/>
            <person name="Yu H."/>
            <person name="Zhu C."/>
            <person name="Cai Y."/>
            <person name="He Y."/>
            <person name="Gan X."/>
            <person name="Zeng H."/>
            <person name="Yu D."/>
            <person name="Zhu Y."/>
            <person name="Jiang H."/>
            <person name="Qiu Q."/>
            <person name="Yang H."/>
            <person name="Zhang Y.E."/>
            <person name="Wang W."/>
            <person name="Zhu M."/>
            <person name="He S."/>
            <person name="Zhang G."/>
        </authorList>
    </citation>
    <scope>NUCLEOTIDE SEQUENCE</scope>
    <source>
        <strain evidence="7">Allg_001</strain>
    </source>
</reference>
<dbReference type="GO" id="GO:0005576">
    <property type="term" value="C:extracellular region"/>
    <property type="evidence" value="ECO:0007669"/>
    <property type="project" value="UniProtKB-SubCell"/>
</dbReference>
<dbReference type="InterPro" id="IPR009079">
    <property type="entry name" value="4_helix_cytokine-like_core"/>
</dbReference>
<dbReference type="GO" id="GO:0008283">
    <property type="term" value="P:cell population proliferation"/>
    <property type="evidence" value="ECO:0007669"/>
    <property type="project" value="InterPro"/>
</dbReference>